<name>A0A8J5H5U7_ZINOF</name>
<gene>
    <name evidence="5" type="ORF">ZIOFF_027105</name>
</gene>
<keyword evidence="4" id="KW-0812">Transmembrane</keyword>
<sequence>MWLKLSTCSACPSESAPGFFSQAPVKCMVISLQHPRVEAYWGNSNSIGRLLSSTTLVFRVAMIKVRKTGIFNTYMPQMCIDDGRVVSNFVVQDGKFRAKRVARKGSGMCWIFMPLWKLKREAVRKKTAFWMGYLGMCLLLGCTSYIFSLMCSNPATMYSRKHDGMPLDIVENDEDGQWKIPI</sequence>
<dbReference type="Proteomes" id="UP000734854">
    <property type="component" value="Unassembled WGS sequence"/>
</dbReference>
<evidence type="ECO:0000256" key="3">
    <source>
        <dbReference type="ARBA" id="ARBA00023239"/>
    </source>
</evidence>
<evidence type="ECO:0000313" key="5">
    <source>
        <dbReference type="EMBL" id="KAG6516636.1"/>
    </source>
</evidence>
<dbReference type="GO" id="GO:0005737">
    <property type="term" value="C:cytoplasm"/>
    <property type="evidence" value="ECO:0007669"/>
    <property type="project" value="TreeGrafter"/>
</dbReference>
<comment type="caution">
    <text evidence="5">The sequence shown here is derived from an EMBL/GenBank/DDBJ whole genome shotgun (WGS) entry which is preliminary data.</text>
</comment>
<dbReference type="PANTHER" id="PTHR43078">
    <property type="entry name" value="UDP-GLUCURONIC ACID DECARBOXYLASE-RELATED"/>
    <property type="match status" value="1"/>
</dbReference>
<accession>A0A8J5H5U7</accession>
<dbReference type="GO" id="GO:0042732">
    <property type="term" value="P:D-xylose metabolic process"/>
    <property type="evidence" value="ECO:0007669"/>
    <property type="project" value="InterPro"/>
</dbReference>
<evidence type="ECO:0000256" key="2">
    <source>
        <dbReference type="ARBA" id="ARBA00023027"/>
    </source>
</evidence>
<dbReference type="EMBL" id="JACMSC010000007">
    <property type="protein sequence ID" value="KAG6516636.1"/>
    <property type="molecule type" value="Genomic_DNA"/>
</dbReference>
<dbReference type="PANTHER" id="PTHR43078:SF6">
    <property type="entry name" value="UDP-GLUCURONIC ACID DECARBOXYLASE 1"/>
    <property type="match status" value="1"/>
</dbReference>
<keyword evidence="4" id="KW-1133">Transmembrane helix</keyword>
<dbReference type="GO" id="GO:0070403">
    <property type="term" value="F:NAD+ binding"/>
    <property type="evidence" value="ECO:0007669"/>
    <property type="project" value="InterPro"/>
</dbReference>
<feature type="transmembrane region" description="Helical" evidence="4">
    <location>
        <begin position="127"/>
        <end position="147"/>
    </location>
</feature>
<keyword evidence="3" id="KW-0456">Lyase</keyword>
<dbReference type="AlphaFoldDB" id="A0A8J5H5U7"/>
<keyword evidence="6" id="KW-1185">Reference proteome</keyword>
<protein>
    <submittedName>
        <fullName evidence="5">Uncharacterized protein</fullName>
    </submittedName>
</protein>
<keyword evidence="4" id="KW-0472">Membrane</keyword>
<organism evidence="5 6">
    <name type="scientific">Zingiber officinale</name>
    <name type="common">Ginger</name>
    <name type="synonym">Amomum zingiber</name>
    <dbReference type="NCBI Taxonomy" id="94328"/>
    <lineage>
        <taxon>Eukaryota</taxon>
        <taxon>Viridiplantae</taxon>
        <taxon>Streptophyta</taxon>
        <taxon>Embryophyta</taxon>
        <taxon>Tracheophyta</taxon>
        <taxon>Spermatophyta</taxon>
        <taxon>Magnoliopsida</taxon>
        <taxon>Liliopsida</taxon>
        <taxon>Zingiberales</taxon>
        <taxon>Zingiberaceae</taxon>
        <taxon>Zingiber</taxon>
    </lineage>
</organism>
<comment type="cofactor">
    <cofactor evidence="1">
        <name>NAD(+)</name>
        <dbReference type="ChEBI" id="CHEBI:57540"/>
    </cofactor>
</comment>
<reference evidence="5 6" key="1">
    <citation type="submission" date="2020-08" db="EMBL/GenBank/DDBJ databases">
        <title>Plant Genome Project.</title>
        <authorList>
            <person name="Zhang R.-G."/>
        </authorList>
    </citation>
    <scope>NUCLEOTIDE SEQUENCE [LARGE SCALE GENOMIC DNA]</scope>
    <source>
        <tissue evidence="5">Rhizome</tissue>
    </source>
</reference>
<dbReference type="InterPro" id="IPR044516">
    <property type="entry name" value="UXS-like"/>
</dbReference>
<dbReference type="GO" id="GO:0048040">
    <property type="term" value="F:UDP-glucuronate decarboxylase activity"/>
    <property type="evidence" value="ECO:0007669"/>
    <property type="project" value="TreeGrafter"/>
</dbReference>
<evidence type="ECO:0000313" key="6">
    <source>
        <dbReference type="Proteomes" id="UP000734854"/>
    </source>
</evidence>
<evidence type="ECO:0000256" key="4">
    <source>
        <dbReference type="SAM" id="Phobius"/>
    </source>
</evidence>
<proteinExistence type="predicted"/>
<evidence type="ECO:0000256" key="1">
    <source>
        <dbReference type="ARBA" id="ARBA00001911"/>
    </source>
</evidence>
<keyword evidence="2" id="KW-0520">NAD</keyword>